<feature type="non-terminal residue" evidence="2">
    <location>
        <position position="98"/>
    </location>
</feature>
<name>X1NRM8_9ZZZZ</name>
<dbReference type="SUPFAM" id="SSF53218">
    <property type="entry name" value="Molybdenum cofactor biosynthesis proteins"/>
    <property type="match status" value="1"/>
</dbReference>
<protein>
    <recommendedName>
        <fullName evidence="1">MoaB/Mog domain-containing protein</fullName>
    </recommendedName>
</protein>
<evidence type="ECO:0000259" key="1">
    <source>
        <dbReference type="Pfam" id="PF00994"/>
    </source>
</evidence>
<dbReference type="InterPro" id="IPR036425">
    <property type="entry name" value="MoaB/Mog-like_dom_sf"/>
</dbReference>
<organism evidence="2">
    <name type="scientific">marine sediment metagenome</name>
    <dbReference type="NCBI Taxonomy" id="412755"/>
    <lineage>
        <taxon>unclassified sequences</taxon>
        <taxon>metagenomes</taxon>
        <taxon>ecological metagenomes</taxon>
    </lineage>
</organism>
<gene>
    <name evidence="2" type="ORF">S06H3_39835</name>
</gene>
<comment type="caution">
    <text evidence="2">The sequence shown here is derived from an EMBL/GenBank/DDBJ whole genome shotgun (WGS) entry which is preliminary data.</text>
</comment>
<feature type="domain" description="MoaB/Mog" evidence="1">
    <location>
        <begin position="10"/>
        <end position="95"/>
    </location>
</feature>
<dbReference type="InterPro" id="IPR050101">
    <property type="entry name" value="CinA"/>
</dbReference>
<dbReference type="Pfam" id="PF00994">
    <property type="entry name" value="MoCF_biosynth"/>
    <property type="match status" value="1"/>
</dbReference>
<evidence type="ECO:0000313" key="2">
    <source>
        <dbReference type="EMBL" id="GAI46253.1"/>
    </source>
</evidence>
<sequence length="98" mass="11074">MKAKKDLKIEIMAIGSELLTPYFQDTNSLFLTERLNDLGMEVSYKTIVGDDWDDLVLSIKQAFSRTDIIIAMGGLGPTQDDRTREAFATALERKLIFN</sequence>
<dbReference type="AlphaFoldDB" id="X1NRM8"/>
<dbReference type="EMBL" id="BARV01024397">
    <property type="protein sequence ID" value="GAI46253.1"/>
    <property type="molecule type" value="Genomic_DNA"/>
</dbReference>
<accession>X1NRM8</accession>
<reference evidence="2" key="1">
    <citation type="journal article" date="2014" name="Front. Microbiol.">
        <title>High frequency of phylogenetically diverse reductive dehalogenase-homologous genes in deep subseafloor sedimentary metagenomes.</title>
        <authorList>
            <person name="Kawai M."/>
            <person name="Futagami T."/>
            <person name="Toyoda A."/>
            <person name="Takaki Y."/>
            <person name="Nishi S."/>
            <person name="Hori S."/>
            <person name="Arai W."/>
            <person name="Tsubouchi T."/>
            <person name="Morono Y."/>
            <person name="Uchiyama I."/>
            <person name="Ito T."/>
            <person name="Fujiyama A."/>
            <person name="Inagaki F."/>
            <person name="Takami H."/>
        </authorList>
    </citation>
    <scope>NUCLEOTIDE SEQUENCE</scope>
    <source>
        <strain evidence="2">Expedition CK06-06</strain>
    </source>
</reference>
<dbReference type="PANTHER" id="PTHR13939">
    <property type="entry name" value="NICOTINAMIDE-NUCLEOTIDE AMIDOHYDROLASE PNCC"/>
    <property type="match status" value="1"/>
</dbReference>
<proteinExistence type="predicted"/>
<dbReference type="Gene3D" id="3.40.980.10">
    <property type="entry name" value="MoaB/Mog-like domain"/>
    <property type="match status" value="1"/>
</dbReference>
<dbReference type="PANTHER" id="PTHR13939:SF0">
    <property type="entry name" value="NMN AMIDOHYDROLASE-LIKE PROTEIN YFAY"/>
    <property type="match status" value="1"/>
</dbReference>
<dbReference type="InterPro" id="IPR001453">
    <property type="entry name" value="MoaB/Mog_dom"/>
</dbReference>